<proteinExistence type="predicted"/>
<dbReference type="AlphaFoldDB" id="A0A1N7NY43"/>
<protein>
    <submittedName>
        <fullName evidence="2">Alkylhydroperoxidase AhpD family core domain-containing protein</fullName>
    </submittedName>
</protein>
<dbReference type="InterPro" id="IPR003779">
    <property type="entry name" value="CMD-like"/>
</dbReference>
<dbReference type="EMBL" id="FTOE01000011">
    <property type="protein sequence ID" value="SIT03253.1"/>
    <property type="molecule type" value="Genomic_DNA"/>
</dbReference>
<dbReference type="Pfam" id="PF02627">
    <property type="entry name" value="CMD"/>
    <property type="match status" value="1"/>
</dbReference>
<keyword evidence="2" id="KW-0575">Peroxidase</keyword>
<dbReference type="Gene3D" id="1.20.1290.10">
    <property type="entry name" value="AhpD-like"/>
    <property type="match status" value="1"/>
</dbReference>
<dbReference type="PANTHER" id="PTHR34846:SF10">
    <property type="entry name" value="CYTOPLASMIC PROTEIN"/>
    <property type="match status" value="1"/>
</dbReference>
<feature type="domain" description="Carboxymuconolactone decarboxylase-like" evidence="1">
    <location>
        <begin position="29"/>
        <end position="93"/>
    </location>
</feature>
<reference evidence="3" key="1">
    <citation type="submission" date="2017-01" db="EMBL/GenBank/DDBJ databases">
        <authorList>
            <person name="Varghese N."/>
            <person name="Submissions S."/>
        </authorList>
    </citation>
    <scope>NUCLEOTIDE SEQUENCE [LARGE SCALE GENOMIC DNA]</scope>
    <source>
        <strain evidence="3">DSM 22306</strain>
    </source>
</reference>
<evidence type="ECO:0000313" key="3">
    <source>
        <dbReference type="Proteomes" id="UP000185999"/>
    </source>
</evidence>
<evidence type="ECO:0000313" key="2">
    <source>
        <dbReference type="EMBL" id="SIT03253.1"/>
    </source>
</evidence>
<dbReference type="Proteomes" id="UP000185999">
    <property type="component" value="Unassembled WGS sequence"/>
</dbReference>
<dbReference type="RefSeq" id="WP_076496109.1">
    <property type="nucleotide sequence ID" value="NZ_FTOE01000011.1"/>
</dbReference>
<sequence>MPRIPFENIPANLMSCMVQTEKHIKSLNIIDESFMELLRYRVSMINQCAYCIEMHFKEAVAAGESELRVYSSSVWKETNFYNDSEQALLAWTESVTMLNDTAAQRQQSFTNLSKYFSQDDVANLTLSIVQINSWNRLAKPFGFEAGSYQVGQH</sequence>
<keyword evidence="3" id="KW-1185">Reference proteome</keyword>
<dbReference type="STRING" id="619304.SAMN05421760_111145"/>
<gene>
    <name evidence="2" type="ORF">SAMN05421760_111145</name>
</gene>
<evidence type="ECO:0000259" key="1">
    <source>
        <dbReference type="Pfam" id="PF02627"/>
    </source>
</evidence>
<organism evidence="2 3">
    <name type="scientific">Neptunomonas antarctica</name>
    <dbReference type="NCBI Taxonomy" id="619304"/>
    <lineage>
        <taxon>Bacteria</taxon>
        <taxon>Pseudomonadati</taxon>
        <taxon>Pseudomonadota</taxon>
        <taxon>Gammaproteobacteria</taxon>
        <taxon>Oceanospirillales</taxon>
        <taxon>Oceanospirillaceae</taxon>
        <taxon>Neptunomonas</taxon>
    </lineage>
</organism>
<keyword evidence="2" id="KW-0560">Oxidoreductase</keyword>
<accession>A0A1N7NY43</accession>
<dbReference type="InterPro" id="IPR004675">
    <property type="entry name" value="AhpD_core"/>
</dbReference>
<dbReference type="SUPFAM" id="SSF69118">
    <property type="entry name" value="AhpD-like"/>
    <property type="match status" value="1"/>
</dbReference>
<dbReference type="GO" id="GO:0051920">
    <property type="term" value="F:peroxiredoxin activity"/>
    <property type="evidence" value="ECO:0007669"/>
    <property type="project" value="InterPro"/>
</dbReference>
<dbReference type="PANTHER" id="PTHR34846">
    <property type="entry name" value="4-CARBOXYMUCONOLACTONE DECARBOXYLASE FAMILY PROTEIN (AFU_ORTHOLOGUE AFUA_6G11590)"/>
    <property type="match status" value="1"/>
</dbReference>
<dbReference type="InterPro" id="IPR029032">
    <property type="entry name" value="AhpD-like"/>
</dbReference>
<dbReference type="NCBIfam" id="TIGR00778">
    <property type="entry name" value="ahpD_dom"/>
    <property type="match status" value="1"/>
</dbReference>
<name>A0A1N7NY43_9GAMM</name>